<dbReference type="Proteomes" id="UP000014539">
    <property type="component" value="Unassembled WGS sequence"/>
</dbReference>
<organism evidence="1 2">
    <name type="scientific">Campylobacter ureolyticus ACS-301-V-Sch3b</name>
    <dbReference type="NCBI Taxonomy" id="883165"/>
    <lineage>
        <taxon>Bacteria</taxon>
        <taxon>Pseudomonadati</taxon>
        <taxon>Campylobacterota</taxon>
        <taxon>Epsilonproteobacteria</taxon>
        <taxon>Campylobacterales</taxon>
        <taxon>Campylobacteraceae</taxon>
        <taxon>Campylobacter</taxon>
    </lineage>
</organism>
<dbReference type="HOGENOM" id="CLU_1458761_0_0_7"/>
<gene>
    <name evidence="1" type="ORF">HMPREF9309_01603</name>
</gene>
<name>S3XDC0_9BACT</name>
<dbReference type="EMBL" id="AGYD01000016">
    <property type="protein sequence ID" value="EPH07382.1"/>
    <property type="molecule type" value="Genomic_DNA"/>
</dbReference>
<dbReference type="PATRIC" id="fig|883165.3.peg.1622"/>
<protein>
    <recommendedName>
        <fullName evidence="3">Bacterial mobilisation domain-containing protein</fullName>
    </recommendedName>
</protein>
<evidence type="ECO:0000313" key="1">
    <source>
        <dbReference type="EMBL" id="EPH07382.1"/>
    </source>
</evidence>
<dbReference type="RefSeq" id="WP_016647455.1">
    <property type="nucleotide sequence ID" value="NZ_KE340329.1"/>
</dbReference>
<proteinExistence type="predicted"/>
<dbReference type="AlphaFoldDB" id="S3XDC0"/>
<sequence length="185" mass="21802">MDKKVLKTIRIDAENYKNIEELISKDIGYNFSSIVNAAIYNFFNSDYDIKKSIIRLDDDSKFKSVRVNLSKKEYKYFDMLSSYNGFSSVKQIIKFILLNYMADENKKLFNNIEMLELVNTTNDLNKLGRNINEIVKLLRTKKSYEFNINFDKLADVFKEIDDKILEINDLITEYKKILNLKVING</sequence>
<reference evidence="1 2" key="1">
    <citation type="submission" date="2013-06" db="EMBL/GenBank/DDBJ databases">
        <title>The Genome Sequence of Campylobacter ureolyticus ACS-301-V-SCH3B.</title>
        <authorList>
            <consortium name="The Broad Institute Genomics Platform"/>
            <person name="Earl A."/>
            <person name="Ward D."/>
            <person name="Feldgarden M."/>
            <person name="Gevers D."/>
            <person name="Saerens B."/>
            <person name="Vaneechoutte M."/>
            <person name="Walker B."/>
            <person name="Young S."/>
            <person name="Zeng Q."/>
            <person name="Gargeya S."/>
            <person name="Fitzgerald M."/>
            <person name="Haas B."/>
            <person name="Abouelleil A."/>
            <person name="Allen A.W."/>
            <person name="Alvarado L."/>
            <person name="Arachchi H.M."/>
            <person name="Berlin A.M."/>
            <person name="Chapman S.B."/>
            <person name="Gainer-Dewar J."/>
            <person name="Goldberg J."/>
            <person name="Griggs A."/>
            <person name="Gujja S."/>
            <person name="Hansen M."/>
            <person name="Howarth C."/>
            <person name="Imamovic A."/>
            <person name="Ireland A."/>
            <person name="Larimer J."/>
            <person name="McCowan C."/>
            <person name="Murphy C."/>
            <person name="Pearson M."/>
            <person name="Poon T.W."/>
            <person name="Priest M."/>
            <person name="Roberts A."/>
            <person name="Saif S."/>
            <person name="Shea T."/>
            <person name="Sisk P."/>
            <person name="Sykes S."/>
            <person name="Wortman J."/>
            <person name="Nusbaum C."/>
            <person name="Birren B."/>
        </authorList>
    </citation>
    <scope>NUCLEOTIDE SEQUENCE [LARGE SCALE GENOMIC DNA]</scope>
    <source>
        <strain evidence="1 2">ACS-301-V-Sch3b</strain>
    </source>
</reference>
<keyword evidence="2" id="KW-1185">Reference proteome</keyword>
<accession>S3XDC0</accession>
<evidence type="ECO:0008006" key="3">
    <source>
        <dbReference type="Google" id="ProtNLM"/>
    </source>
</evidence>
<comment type="caution">
    <text evidence="1">The sequence shown here is derived from an EMBL/GenBank/DDBJ whole genome shotgun (WGS) entry which is preliminary data.</text>
</comment>
<evidence type="ECO:0000313" key="2">
    <source>
        <dbReference type="Proteomes" id="UP000014539"/>
    </source>
</evidence>